<feature type="region of interest" description="Disordered" evidence="1">
    <location>
        <begin position="204"/>
        <end position="227"/>
    </location>
</feature>
<gene>
    <name evidence="2" type="ORF">BJX67DRAFT_368197</name>
</gene>
<dbReference type="RefSeq" id="XP_070880580.1">
    <property type="nucleotide sequence ID" value="XM_071030610.1"/>
</dbReference>
<dbReference type="Proteomes" id="UP001610432">
    <property type="component" value="Unassembled WGS sequence"/>
</dbReference>
<evidence type="ECO:0000313" key="3">
    <source>
        <dbReference type="Proteomes" id="UP001610432"/>
    </source>
</evidence>
<name>A0ABR4L816_9EURO</name>
<protein>
    <submittedName>
        <fullName evidence="2">Uncharacterized protein</fullName>
    </submittedName>
</protein>
<accession>A0ABR4L816</accession>
<organism evidence="2 3">
    <name type="scientific">Aspergillus lucknowensis</name>
    <dbReference type="NCBI Taxonomy" id="176173"/>
    <lineage>
        <taxon>Eukaryota</taxon>
        <taxon>Fungi</taxon>
        <taxon>Dikarya</taxon>
        <taxon>Ascomycota</taxon>
        <taxon>Pezizomycotina</taxon>
        <taxon>Eurotiomycetes</taxon>
        <taxon>Eurotiomycetidae</taxon>
        <taxon>Eurotiales</taxon>
        <taxon>Aspergillaceae</taxon>
        <taxon>Aspergillus</taxon>
        <taxon>Aspergillus subgen. Nidulantes</taxon>
    </lineage>
</organism>
<keyword evidence="3" id="KW-1185">Reference proteome</keyword>
<dbReference type="EMBL" id="JBFXLQ010000089">
    <property type="protein sequence ID" value="KAL2860686.1"/>
    <property type="molecule type" value="Genomic_DNA"/>
</dbReference>
<comment type="caution">
    <text evidence="2">The sequence shown here is derived from an EMBL/GenBank/DDBJ whole genome shotgun (WGS) entry which is preliminary data.</text>
</comment>
<evidence type="ECO:0000313" key="2">
    <source>
        <dbReference type="EMBL" id="KAL2860686.1"/>
    </source>
</evidence>
<dbReference type="GeneID" id="98145682"/>
<proteinExistence type="predicted"/>
<sequence length="227" mass="26095">MRIAPPPQRGIHKHRDFRIHRPRGRVSIPSLIVFEALTNFVNSRVWTEYFDPNPCNYQYQEIGAMRIPITATFPLGNQSLTRNFTNHEIVFHLTEELNRLNKHDETWAIDWIPFLQNSDNALSLLGDKRNPDGSIPTAGDVAKNPALGAETLYTDALDALREKVNEVEFNPEMMELIAKNIYEAHKKFLGMPLFNYPFSRVKAPADSDRRRAQREGRRPVDADGIRS</sequence>
<evidence type="ECO:0000256" key="1">
    <source>
        <dbReference type="SAM" id="MobiDB-lite"/>
    </source>
</evidence>
<reference evidence="2 3" key="1">
    <citation type="submission" date="2024-07" db="EMBL/GenBank/DDBJ databases">
        <title>Section-level genome sequencing and comparative genomics of Aspergillus sections Usti and Cavernicolus.</title>
        <authorList>
            <consortium name="Lawrence Berkeley National Laboratory"/>
            <person name="Nybo J.L."/>
            <person name="Vesth T.C."/>
            <person name="Theobald S."/>
            <person name="Frisvad J.C."/>
            <person name="Larsen T.O."/>
            <person name="Kjaerboelling I."/>
            <person name="Rothschild-Mancinelli K."/>
            <person name="Lyhne E.K."/>
            <person name="Kogle M.E."/>
            <person name="Barry K."/>
            <person name="Clum A."/>
            <person name="Na H."/>
            <person name="Ledsgaard L."/>
            <person name="Lin J."/>
            <person name="Lipzen A."/>
            <person name="Kuo A."/>
            <person name="Riley R."/>
            <person name="Mondo S."/>
            <person name="Labutti K."/>
            <person name="Haridas S."/>
            <person name="Pangalinan J."/>
            <person name="Salamov A.A."/>
            <person name="Simmons B.A."/>
            <person name="Magnuson J.K."/>
            <person name="Chen J."/>
            <person name="Drula E."/>
            <person name="Henrissat B."/>
            <person name="Wiebenga A."/>
            <person name="Lubbers R.J."/>
            <person name="Gomes A.C."/>
            <person name="Macurrencykelacurrency M.R."/>
            <person name="Stajich J."/>
            <person name="Grigoriev I.V."/>
            <person name="Mortensen U.H."/>
            <person name="De Vries R.P."/>
            <person name="Baker S.E."/>
            <person name="Andersen M.R."/>
        </authorList>
    </citation>
    <scope>NUCLEOTIDE SEQUENCE [LARGE SCALE GENOMIC DNA]</scope>
    <source>
        <strain evidence="2 3">CBS 449.75</strain>
    </source>
</reference>
<dbReference type="Gene3D" id="3.90.660.10">
    <property type="match status" value="1"/>
</dbReference>